<dbReference type="HAMAP" id="MF_00472">
    <property type="entry name" value="UbiG"/>
    <property type="match status" value="1"/>
</dbReference>
<dbReference type="InterPro" id="IPR029063">
    <property type="entry name" value="SAM-dependent_MTases_sf"/>
</dbReference>
<dbReference type="HOGENOM" id="CLU_042432_0_0_5"/>
<reference evidence="6 7" key="1">
    <citation type="journal article" date="2006" name="J. Bacteriol.">
        <title>Comparative genomic analysis of three strains of Ehrlichia ruminantium reveals an active process of genome size plasticity.</title>
        <authorList>
            <person name="Frutos R."/>
            <person name="Viari A."/>
            <person name="Ferraz C."/>
            <person name="Morgat A."/>
            <person name="Eychenie S."/>
            <person name="Kandassami Y."/>
            <person name="Chantal I."/>
            <person name="Bensaid A."/>
            <person name="Coissac E."/>
            <person name="Vachiery N."/>
            <person name="Demaille J."/>
            <person name="Martinez D."/>
        </authorList>
    </citation>
    <scope>NUCLEOTIDE SEQUENCE [LARGE SCALE GENOMIC DNA]</scope>
    <source>
        <strain evidence="6 7">Welgevonden</strain>
    </source>
</reference>
<evidence type="ECO:0000256" key="3">
    <source>
        <dbReference type="ARBA" id="ARBA00022688"/>
    </source>
</evidence>
<sequence length="241" mass="27205">MNSTVNQNELLKFSKISDKWWNENGPLKPMHMMHPVRMQYIINYINKVMPNVDFKSLSVLDVGCGGGLLSESMARLNMRVCGIDASKETINVAQKHALVHGIHNISYHCMNIEDLVNIQEKYDIITVMEVVEHVDNLPLFINSISSLLNDNGIIFLSTLNRNIKSLLCGVICAEYILNLVPYGTHQWSRFVKPSEIANLFLPNGVVLQEIVGVSFNLIKNCLQLSKDISVNYILAAQKYVN</sequence>
<feature type="binding site" evidence="5">
    <location>
        <position position="128"/>
    </location>
    <ligand>
        <name>S-adenosyl-L-methionine</name>
        <dbReference type="ChEBI" id="CHEBI:59789"/>
    </ligand>
</feature>
<dbReference type="GO" id="GO:0010420">
    <property type="term" value="F:polyprenyldihydroxybenzoate methyltransferase activity"/>
    <property type="evidence" value="ECO:0007669"/>
    <property type="project" value="InterPro"/>
</dbReference>
<evidence type="ECO:0000313" key="6">
    <source>
        <dbReference type="EMBL" id="CAI26921.1"/>
    </source>
</evidence>
<evidence type="ECO:0000256" key="1">
    <source>
        <dbReference type="ARBA" id="ARBA00022603"/>
    </source>
</evidence>
<comment type="pathway">
    <text evidence="5">Cofactor biosynthesis; ubiquinone biosynthesis.</text>
</comment>
<dbReference type="KEGG" id="eru:Erum4110"/>
<feature type="binding site" evidence="5">
    <location>
        <position position="63"/>
    </location>
    <ligand>
        <name>S-adenosyl-L-methionine</name>
        <dbReference type="ChEBI" id="CHEBI:59789"/>
    </ligand>
</feature>
<dbReference type="GeneID" id="33058048"/>
<keyword evidence="3 5" id="KW-0831">Ubiquinone biosynthesis</keyword>
<comment type="catalytic activity">
    <reaction evidence="5">
        <text>a 3-demethylubiquinol + S-adenosyl-L-methionine = a ubiquinol + S-adenosyl-L-homocysteine + H(+)</text>
        <dbReference type="Rhea" id="RHEA:44380"/>
        <dbReference type="Rhea" id="RHEA-COMP:9566"/>
        <dbReference type="Rhea" id="RHEA-COMP:10914"/>
        <dbReference type="ChEBI" id="CHEBI:15378"/>
        <dbReference type="ChEBI" id="CHEBI:17976"/>
        <dbReference type="ChEBI" id="CHEBI:57856"/>
        <dbReference type="ChEBI" id="CHEBI:59789"/>
        <dbReference type="ChEBI" id="CHEBI:84422"/>
        <dbReference type="EC" id="2.1.1.64"/>
    </reaction>
</comment>
<dbReference type="GO" id="GO:0102208">
    <property type="term" value="F:2-polyprenyl-6-hydroxyphenol methylase activity"/>
    <property type="evidence" value="ECO:0007669"/>
    <property type="project" value="UniProtKB-EC"/>
</dbReference>
<dbReference type="PANTHER" id="PTHR43464:SF19">
    <property type="entry name" value="UBIQUINONE BIOSYNTHESIS O-METHYLTRANSFERASE, MITOCHONDRIAL"/>
    <property type="match status" value="1"/>
</dbReference>
<dbReference type="AlphaFoldDB" id="A0A0H3LZU0"/>
<organism evidence="6 7">
    <name type="scientific">Ehrlichia ruminantium (strain Welgevonden)</name>
    <dbReference type="NCBI Taxonomy" id="254945"/>
    <lineage>
        <taxon>Bacteria</taxon>
        <taxon>Pseudomonadati</taxon>
        <taxon>Pseudomonadota</taxon>
        <taxon>Alphaproteobacteria</taxon>
        <taxon>Rickettsiales</taxon>
        <taxon>Anaplasmataceae</taxon>
        <taxon>Ehrlichia</taxon>
    </lineage>
</organism>
<dbReference type="NCBIfam" id="TIGR01983">
    <property type="entry name" value="UbiG"/>
    <property type="match status" value="1"/>
</dbReference>
<evidence type="ECO:0000256" key="4">
    <source>
        <dbReference type="ARBA" id="ARBA00022691"/>
    </source>
</evidence>
<comment type="similarity">
    <text evidence="5">Belongs to the methyltransferase superfamily. UbiG/COQ3 family.</text>
</comment>
<dbReference type="GO" id="GO:0032259">
    <property type="term" value="P:methylation"/>
    <property type="evidence" value="ECO:0007669"/>
    <property type="project" value="UniProtKB-KW"/>
</dbReference>
<evidence type="ECO:0000313" key="7">
    <source>
        <dbReference type="Proteomes" id="UP000001021"/>
    </source>
</evidence>
<dbReference type="PANTHER" id="PTHR43464">
    <property type="entry name" value="METHYLTRANSFERASE"/>
    <property type="match status" value="1"/>
</dbReference>
<dbReference type="GO" id="GO:0061542">
    <property type="term" value="F:3-demethylubiquinol 3-O-methyltransferase activity"/>
    <property type="evidence" value="ECO:0007669"/>
    <property type="project" value="UniProtKB-UniRule"/>
</dbReference>
<dbReference type="InterPro" id="IPR010233">
    <property type="entry name" value="UbiG_MeTrfase"/>
</dbReference>
<gene>
    <name evidence="5 6" type="primary">ubiG</name>
    <name evidence="6" type="ordered locus">ERWE_CDS_04270</name>
</gene>
<keyword evidence="7" id="KW-1185">Reference proteome</keyword>
<dbReference type="eggNOG" id="COG2227">
    <property type="taxonomic scope" value="Bacteria"/>
</dbReference>
<evidence type="ECO:0000256" key="2">
    <source>
        <dbReference type="ARBA" id="ARBA00022679"/>
    </source>
</evidence>
<name>A0A0H3LZU0_EHRRW</name>
<feature type="binding site" evidence="5">
    <location>
        <position position="37"/>
    </location>
    <ligand>
        <name>S-adenosyl-L-methionine</name>
        <dbReference type="ChEBI" id="CHEBI:59789"/>
    </ligand>
</feature>
<keyword evidence="1 5" id="KW-0489">Methyltransferase</keyword>
<protein>
    <recommendedName>
        <fullName evidence="5">Ubiquinone biosynthesis O-methyltransferase</fullName>
    </recommendedName>
    <alternativeName>
        <fullName evidence="5">2-polyprenyl-6-hydroxyphenol methylase</fullName>
        <ecNumber evidence="5">2.1.1.222</ecNumber>
    </alternativeName>
    <alternativeName>
        <fullName evidence="5">3-demethylubiquinone 3-O-methyltransferase</fullName>
        <ecNumber evidence="5">2.1.1.64</ecNumber>
    </alternativeName>
</protein>
<keyword evidence="4 5" id="KW-0949">S-adenosyl-L-methionine</keyword>
<dbReference type="EC" id="2.1.1.222" evidence="5"/>
<dbReference type="CDD" id="cd02440">
    <property type="entry name" value="AdoMet_MTases"/>
    <property type="match status" value="1"/>
</dbReference>
<dbReference type="UniPathway" id="UPA00232"/>
<feature type="binding site" evidence="5">
    <location>
        <position position="84"/>
    </location>
    <ligand>
        <name>S-adenosyl-L-methionine</name>
        <dbReference type="ChEBI" id="CHEBI:59789"/>
    </ligand>
</feature>
<proteinExistence type="inferred from homology"/>
<evidence type="ECO:0000256" key="5">
    <source>
        <dbReference type="HAMAP-Rule" id="MF_00472"/>
    </source>
</evidence>
<accession>A0A0H3LZU0</accession>
<dbReference type="SUPFAM" id="SSF53335">
    <property type="entry name" value="S-adenosyl-L-methionine-dependent methyltransferases"/>
    <property type="match status" value="1"/>
</dbReference>
<comment type="catalytic activity">
    <reaction evidence="5">
        <text>a 3-(all-trans-polyprenyl)benzene-1,2-diol + S-adenosyl-L-methionine = a 2-methoxy-6-(all-trans-polyprenyl)phenol + S-adenosyl-L-homocysteine + H(+)</text>
        <dbReference type="Rhea" id="RHEA:31411"/>
        <dbReference type="Rhea" id="RHEA-COMP:9550"/>
        <dbReference type="Rhea" id="RHEA-COMP:9551"/>
        <dbReference type="ChEBI" id="CHEBI:15378"/>
        <dbReference type="ChEBI" id="CHEBI:57856"/>
        <dbReference type="ChEBI" id="CHEBI:59789"/>
        <dbReference type="ChEBI" id="CHEBI:62729"/>
        <dbReference type="ChEBI" id="CHEBI:62731"/>
        <dbReference type="EC" id="2.1.1.222"/>
    </reaction>
</comment>
<dbReference type="KEGG" id="erw:ERWE_CDS_04270"/>
<dbReference type="Pfam" id="PF13489">
    <property type="entry name" value="Methyltransf_23"/>
    <property type="match status" value="1"/>
</dbReference>
<dbReference type="RefSeq" id="WP_011155093.1">
    <property type="nucleotide sequence ID" value="NC_005295.2"/>
</dbReference>
<dbReference type="EC" id="2.1.1.64" evidence="5"/>
<comment type="function">
    <text evidence="5">O-methyltransferase that catalyzes the 2 O-methylation steps in the ubiquinone biosynthetic pathway.</text>
</comment>
<dbReference type="Gene3D" id="3.40.50.150">
    <property type="entry name" value="Vaccinia Virus protein VP39"/>
    <property type="match status" value="1"/>
</dbReference>
<dbReference type="EMBL" id="CR925678">
    <property type="protein sequence ID" value="CAI26921.1"/>
    <property type="molecule type" value="Genomic_DNA"/>
</dbReference>
<keyword evidence="2 5" id="KW-0808">Transferase</keyword>
<dbReference type="Proteomes" id="UP000001021">
    <property type="component" value="Chromosome"/>
</dbReference>